<comment type="cofactor">
    <cofactor evidence="1">
        <name>a divalent metal cation</name>
        <dbReference type="ChEBI" id="CHEBI:60240"/>
    </cofactor>
</comment>
<dbReference type="Pfam" id="PF12850">
    <property type="entry name" value="Metallophos_2"/>
    <property type="match status" value="1"/>
</dbReference>
<gene>
    <name evidence="3" type="ORF">EYH02_01925</name>
</gene>
<dbReference type="AlphaFoldDB" id="A0A833DUD4"/>
<dbReference type="CDD" id="cd00841">
    <property type="entry name" value="MPP_YfcE"/>
    <property type="match status" value="1"/>
</dbReference>
<feature type="domain" description="Calcineurin-like phosphoesterase" evidence="2">
    <location>
        <begin position="1"/>
        <end position="161"/>
    </location>
</feature>
<dbReference type="GO" id="GO:0016787">
    <property type="term" value="F:hydrolase activity"/>
    <property type="evidence" value="ECO:0007669"/>
    <property type="project" value="UniProtKB-UniRule"/>
</dbReference>
<keyword evidence="1" id="KW-0479">Metal-binding</keyword>
<dbReference type="InterPro" id="IPR053193">
    <property type="entry name" value="MetalloPDE_YfcE-like"/>
</dbReference>
<dbReference type="EMBL" id="DQTV01000038">
    <property type="protein sequence ID" value="HIP56814.1"/>
    <property type="molecule type" value="Genomic_DNA"/>
</dbReference>
<dbReference type="InterPro" id="IPR024654">
    <property type="entry name" value="Calcineurin-like_PHP_lpxH"/>
</dbReference>
<accession>A0A833DUD4</accession>
<evidence type="ECO:0000313" key="3">
    <source>
        <dbReference type="EMBL" id="HIP56814.1"/>
    </source>
</evidence>
<dbReference type="InterPro" id="IPR029052">
    <property type="entry name" value="Metallo-depent_PP-like"/>
</dbReference>
<name>A0A833DUD4_9CREN</name>
<dbReference type="InterPro" id="IPR041802">
    <property type="entry name" value="MPP_YfcE"/>
</dbReference>
<comment type="caution">
    <text evidence="3">The sequence shown here is derived from an EMBL/GenBank/DDBJ whole genome shotgun (WGS) entry which is preliminary data.</text>
</comment>
<dbReference type="PANTHER" id="PTHR43165">
    <property type="entry name" value="METALLOPHOSPHOESTERASE"/>
    <property type="match status" value="1"/>
</dbReference>
<comment type="similarity">
    <text evidence="1">Belongs to the metallophosphoesterase superfamily. YfcE family.</text>
</comment>
<organism evidence="3 4">
    <name type="scientific">Ignisphaera aggregans</name>
    <dbReference type="NCBI Taxonomy" id="334771"/>
    <lineage>
        <taxon>Archaea</taxon>
        <taxon>Thermoproteota</taxon>
        <taxon>Thermoprotei</taxon>
        <taxon>Desulfurococcales</taxon>
        <taxon>Desulfurococcaceae</taxon>
        <taxon>Ignisphaera</taxon>
    </lineage>
</organism>
<dbReference type="InterPro" id="IPR000979">
    <property type="entry name" value="Phosphodiesterase_MJ0936/Vps29"/>
</dbReference>
<dbReference type="SUPFAM" id="SSF56300">
    <property type="entry name" value="Metallo-dependent phosphatases"/>
    <property type="match status" value="1"/>
</dbReference>
<dbReference type="GO" id="GO:0046872">
    <property type="term" value="F:metal ion binding"/>
    <property type="evidence" value="ECO:0007669"/>
    <property type="project" value="UniProtKB-KW"/>
</dbReference>
<evidence type="ECO:0000313" key="4">
    <source>
        <dbReference type="Proteomes" id="UP000605805"/>
    </source>
</evidence>
<evidence type="ECO:0000259" key="2">
    <source>
        <dbReference type="Pfam" id="PF12850"/>
    </source>
</evidence>
<dbReference type="NCBIfam" id="TIGR00040">
    <property type="entry name" value="yfcE"/>
    <property type="match status" value="1"/>
</dbReference>
<evidence type="ECO:0000256" key="1">
    <source>
        <dbReference type="RuleBase" id="RU362039"/>
    </source>
</evidence>
<sequence length="170" mass="18661">MIIGVVSDSHDNVSALRKAIEILKQHEVAVLIHLGDISSPFTFRYIVEYPGRVVVVLGNNDGDKALLKEIALKAGAILREGMFVFSISDRKLLLMHGFGSKDNTLEIVNALASSQNFNAVLYGHTHEVDLRYIGNTLILNPGEICGYLSGKQTLALLDLRTMKAKILEIS</sequence>
<dbReference type="EC" id="3.1.4.-" evidence="1"/>
<proteinExistence type="inferred from homology"/>
<dbReference type="PANTHER" id="PTHR43165:SF1">
    <property type="entry name" value="PHOSPHODIESTERASE MJ0936"/>
    <property type="match status" value="1"/>
</dbReference>
<dbReference type="Gene3D" id="3.60.21.10">
    <property type="match status" value="1"/>
</dbReference>
<reference evidence="3" key="1">
    <citation type="journal article" date="2020" name="ISME J.">
        <title>Gammaproteobacteria mediating utilization of methyl-, sulfur- and petroleum organic compounds in deep ocean hydrothermal plumes.</title>
        <authorList>
            <person name="Zhou Z."/>
            <person name="Liu Y."/>
            <person name="Pan J."/>
            <person name="Cron B.R."/>
            <person name="Toner B.M."/>
            <person name="Anantharaman K."/>
            <person name="Breier J.A."/>
            <person name="Dick G.J."/>
            <person name="Li M."/>
        </authorList>
    </citation>
    <scope>NUCLEOTIDE SEQUENCE</scope>
    <source>
        <strain evidence="3">SZUA-1435</strain>
    </source>
</reference>
<dbReference type="Proteomes" id="UP000605805">
    <property type="component" value="Unassembled WGS sequence"/>
</dbReference>
<protein>
    <recommendedName>
        <fullName evidence="1">Phosphoesterase</fullName>
        <ecNumber evidence="1">3.1.4.-</ecNumber>
    </recommendedName>
</protein>